<reference evidence="2 3" key="1">
    <citation type="submission" date="2016-12" db="EMBL/GenBank/DDBJ databases">
        <title>Complete genome sequence of Clostridium kluyveri JZZ isolated from the pit mud of a Chinese flavor liquor-making factory.</title>
        <authorList>
            <person name="Wang Y."/>
        </authorList>
    </citation>
    <scope>NUCLEOTIDE SEQUENCE [LARGE SCALE GENOMIC DNA]</scope>
    <source>
        <strain evidence="2 3">JZZ</strain>
    </source>
</reference>
<evidence type="ECO:0008006" key="4">
    <source>
        <dbReference type="Google" id="ProtNLM"/>
    </source>
</evidence>
<dbReference type="RefSeq" id="WP_073540245.1">
    <property type="nucleotide sequence ID" value="NZ_CP018335.1"/>
</dbReference>
<feature type="transmembrane region" description="Helical" evidence="1">
    <location>
        <begin position="63"/>
        <end position="82"/>
    </location>
</feature>
<keyword evidence="1" id="KW-1133">Transmembrane helix</keyword>
<gene>
    <name evidence="2" type="ORF">BS101_19045</name>
</gene>
<feature type="transmembrane region" description="Helical" evidence="1">
    <location>
        <begin position="38"/>
        <end position="57"/>
    </location>
</feature>
<dbReference type="OrthoDB" id="1698854at2"/>
<organism evidence="2 3">
    <name type="scientific">Clostridium kluyveri</name>
    <dbReference type="NCBI Taxonomy" id="1534"/>
    <lineage>
        <taxon>Bacteria</taxon>
        <taxon>Bacillati</taxon>
        <taxon>Bacillota</taxon>
        <taxon>Clostridia</taxon>
        <taxon>Eubacteriales</taxon>
        <taxon>Clostridiaceae</taxon>
        <taxon>Clostridium</taxon>
    </lineage>
</organism>
<sequence>MKIFLYYILLVNIYGFILMYLDKNKSKKGKWRISENKLFITAILFGSLGIFLGMYAFRHKTKHPKFVIGIPIIIILQLFLYFKYLNNLLP</sequence>
<name>A0A1L5FCJ6_CLOKL</name>
<protein>
    <recommendedName>
        <fullName evidence="4">DUF1294 domain-containing protein</fullName>
    </recommendedName>
</protein>
<feature type="transmembrane region" description="Helical" evidence="1">
    <location>
        <begin position="6"/>
        <end position="22"/>
    </location>
</feature>
<dbReference type="Proteomes" id="UP000184604">
    <property type="component" value="Chromosome"/>
</dbReference>
<dbReference type="EMBL" id="CP018335">
    <property type="protein sequence ID" value="APM40673.1"/>
    <property type="molecule type" value="Genomic_DNA"/>
</dbReference>
<evidence type="ECO:0000256" key="1">
    <source>
        <dbReference type="SAM" id="Phobius"/>
    </source>
</evidence>
<proteinExistence type="predicted"/>
<dbReference type="Pfam" id="PF06961">
    <property type="entry name" value="DUF1294"/>
    <property type="match status" value="1"/>
</dbReference>
<dbReference type="AlphaFoldDB" id="A0A1L5FCJ6"/>
<evidence type="ECO:0000313" key="2">
    <source>
        <dbReference type="EMBL" id="APM40673.1"/>
    </source>
</evidence>
<accession>A0A1L5FCJ6</accession>
<evidence type="ECO:0000313" key="3">
    <source>
        <dbReference type="Proteomes" id="UP000184604"/>
    </source>
</evidence>
<keyword evidence="1" id="KW-0812">Transmembrane</keyword>
<dbReference type="InterPro" id="IPR010718">
    <property type="entry name" value="DUF1294"/>
</dbReference>
<keyword evidence="1" id="KW-0472">Membrane</keyword>